<evidence type="ECO:0008006" key="4">
    <source>
        <dbReference type="Google" id="ProtNLM"/>
    </source>
</evidence>
<dbReference type="Proteomes" id="UP000662747">
    <property type="component" value="Chromosome"/>
</dbReference>
<gene>
    <name evidence="2" type="ORF">JY651_12455</name>
</gene>
<keyword evidence="3" id="KW-1185">Reference proteome</keyword>
<name>A0ABX7PCH6_9BACT</name>
<dbReference type="EMBL" id="CP071090">
    <property type="protein sequence ID" value="QSQ28078.1"/>
    <property type="molecule type" value="Genomic_DNA"/>
</dbReference>
<reference evidence="2 3" key="1">
    <citation type="submission" date="2021-02" db="EMBL/GenBank/DDBJ databases">
        <title>De Novo genome assembly of isolated myxobacteria.</title>
        <authorList>
            <person name="Stevens D.C."/>
        </authorList>
    </citation>
    <scope>NUCLEOTIDE SEQUENCE [LARGE SCALE GENOMIC DNA]</scope>
    <source>
        <strain evidence="3">SCPEA02</strain>
    </source>
</reference>
<protein>
    <recommendedName>
        <fullName evidence="4">Lipoprotein</fullName>
    </recommendedName>
</protein>
<dbReference type="PROSITE" id="PS51257">
    <property type="entry name" value="PROKAR_LIPOPROTEIN"/>
    <property type="match status" value="1"/>
</dbReference>
<sequence>MSKQTFTVLALLLVGVTGCGSATVSATGKPASAKWVGPTLPSPAGGTIETTIYYGPWQCSAAWMTRCERQCASQGHALLGCIWLADIKGDWHGRFAFFFPAAAGGRVAITHCCCDYAKVSDLEQRRETWENARTGFRNQWGREFGAWPQTAGRNWPGHHIFDLLHGGDPTAPANVLPVEPEVHKVINNAYPACYTRGAPWSAVGPDRPYIDQP</sequence>
<feature type="chain" id="PRO_5045894734" description="Lipoprotein" evidence="1">
    <location>
        <begin position="27"/>
        <end position="213"/>
    </location>
</feature>
<evidence type="ECO:0000256" key="1">
    <source>
        <dbReference type="SAM" id="SignalP"/>
    </source>
</evidence>
<evidence type="ECO:0000313" key="2">
    <source>
        <dbReference type="EMBL" id="QSQ28078.1"/>
    </source>
</evidence>
<feature type="signal peptide" evidence="1">
    <location>
        <begin position="1"/>
        <end position="26"/>
    </location>
</feature>
<organism evidence="2 3">
    <name type="scientific">Pyxidicoccus parkwayensis</name>
    <dbReference type="NCBI Taxonomy" id="2813578"/>
    <lineage>
        <taxon>Bacteria</taxon>
        <taxon>Pseudomonadati</taxon>
        <taxon>Myxococcota</taxon>
        <taxon>Myxococcia</taxon>
        <taxon>Myxococcales</taxon>
        <taxon>Cystobacterineae</taxon>
        <taxon>Myxococcaceae</taxon>
        <taxon>Pyxidicoccus</taxon>
    </lineage>
</organism>
<evidence type="ECO:0000313" key="3">
    <source>
        <dbReference type="Proteomes" id="UP000662747"/>
    </source>
</evidence>
<proteinExistence type="predicted"/>
<keyword evidence="1" id="KW-0732">Signal</keyword>
<accession>A0ABX7PCH6</accession>